<evidence type="ECO:0000313" key="5">
    <source>
        <dbReference type="EMBL" id="MFN2977061.1"/>
    </source>
</evidence>
<comment type="caution">
    <text evidence="5">The sequence shown here is derived from an EMBL/GenBank/DDBJ whole genome shotgun (WGS) entry which is preliminary data.</text>
</comment>
<dbReference type="PANTHER" id="PTHR43434:SF1">
    <property type="entry name" value="PHOSPHOGLYCOLATE PHOSPHATASE"/>
    <property type="match status" value="1"/>
</dbReference>
<dbReference type="SUPFAM" id="SSF56784">
    <property type="entry name" value="HAD-like"/>
    <property type="match status" value="1"/>
</dbReference>
<keyword evidence="6" id="KW-1185">Reference proteome</keyword>
<dbReference type="EC" id="3.1.3.18" evidence="4"/>
<comment type="pathway">
    <text evidence="2">Organic acid metabolism; glycolate biosynthesis; glycolate from 2-phosphoglycolate: step 1/1.</text>
</comment>
<sequence length="224" mass="24214">MGLSRAWDAYDAYLFDIDGTLLHCKDAVHYFGFCHALTNAAGRPVDILGLPVQGKIDPGILREAFARAGVPESEWRPRLPEILDEMAAHVEAHANDFQIDVLPGVREVLQHLRERGAKLGTGTGNLERIGWAKLKACGLREFFDFGGFSNGYEHRGEMIAGAAETARRLTRKDAAILVVGDTPGDIAAARFAGLEVLAVATGIFSAEQLAEADQVVSTLESLLT</sequence>
<comment type="similarity">
    <text evidence="3">Belongs to the HAD-like hydrolase superfamily. CbbY/CbbZ/Gph/YieH family.</text>
</comment>
<proteinExistence type="inferred from homology"/>
<protein>
    <recommendedName>
        <fullName evidence="4">phosphoglycolate phosphatase</fullName>
        <ecNumber evidence="4">3.1.3.18</ecNumber>
    </recommendedName>
</protein>
<dbReference type="Gene3D" id="1.10.150.240">
    <property type="entry name" value="Putative phosphatase, domain 2"/>
    <property type="match status" value="1"/>
</dbReference>
<evidence type="ECO:0000256" key="3">
    <source>
        <dbReference type="ARBA" id="ARBA00006171"/>
    </source>
</evidence>
<dbReference type="Proteomes" id="UP001634747">
    <property type="component" value="Unassembled WGS sequence"/>
</dbReference>
<evidence type="ECO:0000313" key="6">
    <source>
        <dbReference type="Proteomes" id="UP001634747"/>
    </source>
</evidence>
<accession>A0ABW9KMN6</accession>
<dbReference type="InterPro" id="IPR050155">
    <property type="entry name" value="HAD-like_hydrolase_sf"/>
</dbReference>
<dbReference type="PANTHER" id="PTHR43434">
    <property type="entry name" value="PHOSPHOGLYCOLATE PHOSPHATASE"/>
    <property type="match status" value="1"/>
</dbReference>
<organism evidence="5 6">
    <name type="scientific">Terriglobus aquaticus</name>
    <dbReference type="NCBI Taxonomy" id="940139"/>
    <lineage>
        <taxon>Bacteria</taxon>
        <taxon>Pseudomonadati</taxon>
        <taxon>Acidobacteriota</taxon>
        <taxon>Terriglobia</taxon>
        <taxon>Terriglobales</taxon>
        <taxon>Acidobacteriaceae</taxon>
        <taxon>Terriglobus</taxon>
    </lineage>
</organism>
<dbReference type="InterPro" id="IPR023214">
    <property type="entry name" value="HAD_sf"/>
</dbReference>
<dbReference type="RefSeq" id="WP_263414764.1">
    <property type="nucleotide sequence ID" value="NZ_BAABBH010000001.1"/>
</dbReference>
<keyword evidence="5" id="KW-0378">Hydrolase</keyword>
<dbReference type="InterPro" id="IPR036412">
    <property type="entry name" value="HAD-like_sf"/>
</dbReference>
<name>A0ABW9KMN6_9BACT</name>
<dbReference type="Gene3D" id="3.40.50.1000">
    <property type="entry name" value="HAD superfamily/HAD-like"/>
    <property type="match status" value="1"/>
</dbReference>
<dbReference type="GO" id="GO:0016787">
    <property type="term" value="F:hydrolase activity"/>
    <property type="evidence" value="ECO:0007669"/>
    <property type="project" value="UniProtKB-KW"/>
</dbReference>
<gene>
    <name evidence="5" type="ORF">ACK2TP_14915</name>
</gene>
<dbReference type="InterPro" id="IPR023198">
    <property type="entry name" value="PGP-like_dom2"/>
</dbReference>
<dbReference type="Pfam" id="PF00702">
    <property type="entry name" value="Hydrolase"/>
    <property type="match status" value="1"/>
</dbReference>
<dbReference type="EMBL" id="JBJYXY010000001">
    <property type="protein sequence ID" value="MFN2977061.1"/>
    <property type="molecule type" value="Genomic_DNA"/>
</dbReference>
<evidence type="ECO:0000256" key="2">
    <source>
        <dbReference type="ARBA" id="ARBA00004818"/>
    </source>
</evidence>
<evidence type="ECO:0000256" key="1">
    <source>
        <dbReference type="ARBA" id="ARBA00000830"/>
    </source>
</evidence>
<evidence type="ECO:0000256" key="4">
    <source>
        <dbReference type="ARBA" id="ARBA00013078"/>
    </source>
</evidence>
<reference evidence="5 6" key="1">
    <citation type="submission" date="2024-12" db="EMBL/GenBank/DDBJ databases">
        <authorList>
            <person name="Lee Y."/>
        </authorList>
    </citation>
    <scope>NUCLEOTIDE SEQUENCE [LARGE SCALE GENOMIC DNA]</scope>
    <source>
        <strain evidence="5 6">03SUJ4</strain>
    </source>
</reference>
<comment type="catalytic activity">
    <reaction evidence="1">
        <text>2-phosphoglycolate + H2O = glycolate + phosphate</text>
        <dbReference type="Rhea" id="RHEA:14369"/>
        <dbReference type="ChEBI" id="CHEBI:15377"/>
        <dbReference type="ChEBI" id="CHEBI:29805"/>
        <dbReference type="ChEBI" id="CHEBI:43474"/>
        <dbReference type="ChEBI" id="CHEBI:58033"/>
        <dbReference type="EC" id="3.1.3.18"/>
    </reaction>
</comment>